<reference evidence="3 4" key="2">
    <citation type="submission" date="2018-11" db="EMBL/GenBank/DDBJ databases">
        <authorList>
            <consortium name="Pathogen Informatics"/>
        </authorList>
    </citation>
    <scope>NUCLEOTIDE SEQUENCE [LARGE SCALE GENOMIC DNA]</scope>
    <source>
        <strain evidence="3 4">NST_G2</strain>
    </source>
</reference>
<sequence>MFFFQRIAEDDEMKNAVSSTPQANTTLKRGASSGRRTAAVESVSKAKKTRLETSPLAQTVSAKPEDTKTPCGQKSVLKTVDAIPPQSNQLSSSVLPSRSSHVSANSIMTEDSDAGGMRSIARAGETLASSSPPSTVSPLQNDAPTSAPSPPKVQVAPAELTSSLGHLPSTTSISTTLQTPWSSGAQTWLSRLGWLNSTASTAGSPLPKVLKDEGRSLHSQKPSSGHQTACQNLSKTQPRLNLKNTYTTPRQILASKRLLTTTLKQGYRPITTRPADTAIREASLPSASDSTGALKLRGINQHLKSAVAEKQLSEQARVNDFIQRMAAKEERRRHLAEERERERLARVKAQREHLEAVRANALRLAKERQQLAAIKLAAEQRVQRQTQVVSFANFECRC</sequence>
<dbReference type="WBParaSite" id="SSLN_0000067201-mRNA-1">
    <property type="protein sequence ID" value="SSLN_0000067201-mRNA-1"/>
    <property type="gene ID" value="SSLN_0000067201"/>
</dbReference>
<evidence type="ECO:0000256" key="1">
    <source>
        <dbReference type="SAM" id="Coils"/>
    </source>
</evidence>
<reference evidence="5" key="1">
    <citation type="submission" date="2016-06" db="UniProtKB">
        <authorList>
            <consortium name="WormBaseParasite"/>
        </authorList>
    </citation>
    <scope>IDENTIFICATION</scope>
</reference>
<feature type="compositionally biased region" description="Low complexity" evidence="2">
    <location>
        <begin position="85"/>
        <end position="103"/>
    </location>
</feature>
<accession>A0A183S8U3</accession>
<organism evidence="5">
    <name type="scientific">Schistocephalus solidus</name>
    <name type="common">Tapeworm</name>
    <dbReference type="NCBI Taxonomy" id="70667"/>
    <lineage>
        <taxon>Eukaryota</taxon>
        <taxon>Metazoa</taxon>
        <taxon>Spiralia</taxon>
        <taxon>Lophotrochozoa</taxon>
        <taxon>Platyhelminthes</taxon>
        <taxon>Cestoda</taxon>
        <taxon>Eucestoda</taxon>
        <taxon>Diphyllobothriidea</taxon>
        <taxon>Diphyllobothriidae</taxon>
        <taxon>Schistocephalus</taxon>
    </lineage>
</organism>
<dbReference type="Proteomes" id="UP000275846">
    <property type="component" value="Unassembled WGS sequence"/>
</dbReference>
<feature type="compositionally biased region" description="Polar residues" evidence="2">
    <location>
        <begin position="16"/>
        <end position="27"/>
    </location>
</feature>
<evidence type="ECO:0000256" key="2">
    <source>
        <dbReference type="SAM" id="MobiDB-lite"/>
    </source>
</evidence>
<feature type="region of interest" description="Disordered" evidence="2">
    <location>
        <begin position="215"/>
        <end position="242"/>
    </location>
</feature>
<dbReference type="OrthoDB" id="10426317at2759"/>
<keyword evidence="4" id="KW-1185">Reference proteome</keyword>
<keyword evidence="1" id="KW-0175">Coiled coil</keyword>
<evidence type="ECO:0000313" key="3">
    <source>
        <dbReference type="EMBL" id="VDL85951.1"/>
    </source>
</evidence>
<dbReference type="STRING" id="70667.A0A183S8U3"/>
<evidence type="ECO:0000313" key="4">
    <source>
        <dbReference type="Proteomes" id="UP000275846"/>
    </source>
</evidence>
<feature type="region of interest" description="Disordered" evidence="2">
    <location>
        <begin position="15"/>
        <end position="155"/>
    </location>
</feature>
<feature type="coiled-coil region" evidence="1">
    <location>
        <begin position="318"/>
        <end position="364"/>
    </location>
</feature>
<feature type="compositionally biased region" description="Polar residues" evidence="2">
    <location>
        <begin position="127"/>
        <end position="146"/>
    </location>
</feature>
<evidence type="ECO:0000313" key="5">
    <source>
        <dbReference type="WBParaSite" id="SSLN_0000067201-mRNA-1"/>
    </source>
</evidence>
<gene>
    <name evidence="3" type="ORF">SSLN_LOCUS641</name>
</gene>
<dbReference type="EMBL" id="UYSU01000544">
    <property type="protein sequence ID" value="VDL85951.1"/>
    <property type="molecule type" value="Genomic_DNA"/>
</dbReference>
<name>A0A183S8U3_SCHSO</name>
<dbReference type="AlphaFoldDB" id="A0A183S8U3"/>
<protein>
    <submittedName>
        <fullName evidence="3 5">Uncharacterized protein</fullName>
    </submittedName>
</protein>
<proteinExistence type="predicted"/>
<feature type="compositionally biased region" description="Polar residues" evidence="2">
    <location>
        <begin position="217"/>
        <end position="242"/>
    </location>
</feature>